<dbReference type="RefSeq" id="WP_019387442.1">
    <property type="nucleotide sequence ID" value="NZ_ALIH01000006.1"/>
</dbReference>
<dbReference type="Proteomes" id="UP000184396">
    <property type="component" value="Unassembled WGS sequence"/>
</dbReference>
<keyword evidence="2" id="KW-1185">Reference proteome</keyword>
<organism evidence="1 2">
    <name type="scientific">Algibacter luteus</name>
    <dbReference type="NCBI Taxonomy" id="1178825"/>
    <lineage>
        <taxon>Bacteria</taxon>
        <taxon>Pseudomonadati</taxon>
        <taxon>Bacteroidota</taxon>
        <taxon>Flavobacteriia</taxon>
        <taxon>Flavobacteriales</taxon>
        <taxon>Flavobacteriaceae</taxon>
        <taxon>Algibacter</taxon>
    </lineage>
</organism>
<accession>A0A1M6BN66</accession>
<protein>
    <submittedName>
        <fullName evidence="1">Uncharacterized protein</fullName>
    </submittedName>
</protein>
<dbReference type="AlphaFoldDB" id="A0A1M6BN66"/>
<evidence type="ECO:0000313" key="1">
    <source>
        <dbReference type="EMBL" id="SHI50171.1"/>
    </source>
</evidence>
<dbReference type="OrthoDB" id="1453822at2"/>
<dbReference type="EMBL" id="FQYK01000002">
    <property type="protein sequence ID" value="SHI50171.1"/>
    <property type="molecule type" value="Genomic_DNA"/>
</dbReference>
<name>A0A1M6BN66_9FLAO</name>
<dbReference type="STRING" id="1178825.SAMN05216261_0819"/>
<sequence>MEALLLLILINAVVLIFAFKTKMGLFTISPEEQWKKEIDEFNNNIKSIKKLEQESDFKIGPDHIYK</sequence>
<evidence type="ECO:0000313" key="2">
    <source>
        <dbReference type="Proteomes" id="UP000184396"/>
    </source>
</evidence>
<gene>
    <name evidence="1" type="ORF">SAMN05216261_0819</name>
</gene>
<proteinExistence type="predicted"/>
<reference evidence="1 2" key="1">
    <citation type="submission" date="2016-11" db="EMBL/GenBank/DDBJ databases">
        <authorList>
            <person name="Jaros S."/>
            <person name="Januszkiewicz K."/>
            <person name="Wedrychowicz H."/>
        </authorList>
    </citation>
    <scope>NUCLEOTIDE SEQUENCE [LARGE SCALE GENOMIC DNA]</scope>
    <source>
        <strain evidence="1 2">CGMCC 1.12213</strain>
    </source>
</reference>